<dbReference type="AlphaFoldDB" id="A0A653CB27"/>
<evidence type="ECO:0000256" key="2">
    <source>
        <dbReference type="ARBA" id="ARBA00022603"/>
    </source>
</evidence>
<keyword evidence="3 4" id="KW-0808">Transferase</keyword>
<protein>
    <recommendedName>
        <fullName evidence="4">tRNA N(3)-methylcytidine methyltransferase</fullName>
        <ecNumber evidence="4">2.1.1.-</ecNumber>
    </recommendedName>
</protein>
<organism evidence="6 7">
    <name type="scientific">Callosobruchus maculatus</name>
    <name type="common">Southern cowpea weevil</name>
    <name type="synonym">Pulse bruchid</name>
    <dbReference type="NCBI Taxonomy" id="64391"/>
    <lineage>
        <taxon>Eukaryota</taxon>
        <taxon>Metazoa</taxon>
        <taxon>Ecdysozoa</taxon>
        <taxon>Arthropoda</taxon>
        <taxon>Hexapoda</taxon>
        <taxon>Insecta</taxon>
        <taxon>Pterygota</taxon>
        <taxon>Neoptera</taxon>
        <taxon>Endopterygota</taxon>
        <taxon>Coleoptera</taxon>
        <taxon>Polyphaga</taxon>
        <taxon>Cucujiformia</taxon>
        <taxon>Chrysomeloidea</taxon>
        <taxon>Chrysomelidae</taxon>
        <taxon>Bruchinae</taxon>
        <taxon>Bruchini</taxon>
        <taxon>Callosobruchus</taxon>
    </lineage>
</organism>
<feature type="domain" description="Methyltransferase type 12" evidence="5">
    <location>
        <begin position="130"/>
        <end position="231"/>
    </location>
</feature>
<dbReference type="PANTHER" id="PTHR22809">
    <property type="entry name" value="METHYLTRANSFERASE-RELATED"/>
    <property type="match status" value="1"/>
</dbReference>
<evidence type="ECO:0000259" key="5">
    <source>
        <dbReference type="Pfam" id="PF08242"/>
    </source>
</evidence>
<dbReference type="EMBL" id="CAACVG010007377">
    <property type="protein sequence ID" value="VEN45115.1"/>
    <property type="molecule type" value="Genomic_DNA"/>
</dbReference>
<dbReference type="EC" id="2.1.1.-" evidence="4"/>
<dbReference type="CDD" id="cd02440">
    <property type="entry name" value="AdoMet_MTases"/>
    <property type="match status" value="1"/>
</dbReference>
<dbReference type="GO" id="GO:0052735">
    <property type="term" value="F:tRNA (cytidine-3-)-methyltransferase activity"/>
    <property type="evidence" value="ECO:0007669"/>
    <property type="project" value="TreeGrafter"/>
</dbReference>
<dbReference type="FunFam" id="3.40.50.150:FF:000298">
    <property type="entry name" value="Methyltransferase-like protein"/>
    <property type="match status" value="1"/>
</dbReference>
<proteinExistence type="inferred from homology"/>
<evidence type="ECO:0000313" key="7">
    <source>
        <dbReference type="Proteomes" id="UP000410492"/>
    </source>
</evidence>
<evidence type="ECO:0000256" key="3">
    <source>
        <dbReference type="ARBA" id="ARBA00022679"/>
    </source>
</evidence>
<dbReference type="GO" id="GO:0032259">
    <property type="term" value="P:methylation"/>
    <property type="evidence" value="ECO:0007669"/>
    <property type="project" value="UniProtKB-KW"/>
</dbReference>
<dbReference type="PANTHER" id="PTHR22809:SF11">
    <property type="entry name" value="TRNA N(3)-METHYLCYTIDINE METHYLTRANSFERASE METTL2"/>
    <property type="match status" value="1"/>
</dbReference>
<keyword evidence="2 4" id="KW-0489">Methyltransferase</keyword>
<sequence length="317" mass="37441">MFSSTMHGMGNRRLLSTLVNNIRSCHTRFRKKPKFGSRYLKQNSDVFSFNCWDDVQWDETLEAEALEKVKANSEIKFTKDQIEKYKTEADKHWDAFYDIHTNRFFKDRHWLFTEFPELKVEDDCKQTIFEIGCGVGNTIFPILHYSTNKNLFIYGSDFSKKAIEILKGAPEYDPNRCNAFVLDATSDSWEVPFEENSIDIVVLIFVLSAINPERFPSVIANIYKYLKPGGLVMFRDYGRYDLAQLRFKPGQCLGDNFYVRGDKTQVYFFTQEEVKALFENKGFQEIENRADRRLQVNRGRLLKMYRVWIQAKYKKPR</sequence>
<dbReference type="InterPro" id="IPR026113">
    <property type="entry name" value="METTL2/6/8-like"/>
</dbReference>
<dbReference type="Proteomes" id="UP000410492">
    <property type="component" value="Unassembled WGS sequence"/>
</dbReference>
<dbReference type="InterPro" id="IPR013217">
    <property type="entry name" value="Methyltransf_12"/>
</dbReference>
<keyword evidence="7" id="KW-1185">Reference proteome</keyword>
<comment type="function">
    <text evidence="4">S-adenosyl-L-methionine-dependent methyltransferase.</text>
</comment>
<dbReference type="InterPro" id="IPR029063">
    <property type="entry name" value="SAM-dependent_MTases_sf"/>
</dbReference>
<dbReference type="SUPFAM" id="SSF53335">
    <property type="entry name" value="S-adenosyl-L-methionine-dependent methyltransferases"/>
    <property type="match status" value="1"/>
</dbReference>
<dbReference type="PIRSF" id="PIRSF037755">
    <property type="entry name" value="Mettl2_prd"/>
    <property type="match status" value="1"/>
</dbReference>
<dbReference type="OrthoDB" id="417697at2759"/>
<dbReference type="Gene3D" id="3.40.50.150">
    <property type="entry name" value="Vaccinia Virus protein VP39"/>
    <property type="match status" value="1"/>
</dbReference>
<accession>A0A653CB27</accession>
<gene>
    <name evidence="6" type="ORF">CALMAC_LOCUS7674</name>
</gene>
<evidence type="ECO:0000313" key="6">
    <source>
        <dbReference type="EMBL" id="VEN45115.1"/>
    </source>
</evidence>
<dbReference type="Pfam" id="PF08242">
    <property type="entry name" value="Methyltransf_12"/>
    <property type="match status" value="1"/>
</dbReference>
<reference evidence="6 7" key="1">
    <citation type="submission" date="2019-01" db="EMBL/GenBank/DDBJ databases">
        <authorList>
            <person name="Sayadi A."/>
        </authorList>
    </citation>
    <scope>NUCLEOTIDE SEQUENCE [LARGE SCALE GENOMIC DNA]</scope>
</reference>
<evidence type="ECO:0000256" key="1">
    <source>
        <dbReference type="ARBA" id="ARBA00009725"/>
    </source>
</evidence>
<name>A0A653CB27_CALMS</name>
<evidence type="ECO:0000256" key="4">
    <source>
        <dbReference type="PIRNR" id="PIRNR037755"/>
    </source>
</evidence>
<comment type="similarity">
    <text evidence="1 4">Belongs to the methyltransferase superfamily. METL family.</text>
</comment>